<evidence type="ECO:0000256" key="3">
    <source>
        <dbReference type="ARBA" id="ARBA00023136"/>
    </source>
</evidence>
<evidence type="ECO:0000313" key="7">
    <source>
        <dbReference type="Proteomes" id="UP000249842"/>
    </source>
</evidence>
<dbReference type="Gene3D" id="1.20.1250.20">
    <property type="entry name" value="MFS general substrate transporter like domains"/>
    <property type="match status" value="1"/>
</dbReference>
<gene>
    <name evidence="6" type="ORF">DJ021_16650</name>
</gene>
<dbReference type="InterPro" id="IPR036259">
    <property type="entry name" value="MFS_trans_sf"/>
</dbReference>
<comment type="caution">
    <text evidence="6">The sequence shown here is derived from an EMBL/GenBank/DDBJ whole genome shotgun (WGS) entry which is preliminary data.</text>
</comment>
<feature type="transmembrane region" description="Helical" evidence="4">
    <location>
        <begin position="27"/>
        <end position="51"/>
    </location>
</feature>
<dbReference type="InterPro" id="IPR011701">
    <property type="entry name" value="MFS"/>
</dbReference>
<name>A0A328B619_9CAUL</name>
<dbReference type="PROSITE" id="PS50850">
    <property type="entry name" value="MFS"/>
    <property type="match status" value="1"/>
</dbReference>
<keyword evidence="7" id="KW-1185">Reference proteome</keyword>
<feature type="transmembrane region" description="Helical" evidence="4">
    <location>
        <begin position="94"/>
        <end position="113"/>
    </location>
</feature>
<dbReference type="InterPro" id="IPR020846">
    <property type="entry name" value="MFS_dom"/>
</dbReference>
<evidence type="ECO:0000313" key="6">
    <source>
        <dbReference type="EMBL" id="RAK61314.1"/>
    </source>
</evidence>
<protein>
    <submittedName>
        <fullName evidence="6">MFS transporter</fullName>
    </submittedName>
</protein>
<dbReference type="Proteomes" id="UP000249842">
    <property type="component" value="Unassembled WGS sequence"/>
</dbReference>
<proteinExistence type="predicted"/>
<feature type="transmembrane region" description="Helical" evidence="4">
    <location>
        <begin position="63"/>
        <end position="82"/>
    </location>
</feature>
<reference evidence="7" key="1">
    <citation type="submission" date="2018-05" db="EMBL/GenBank/DDBJ databases">
        <authorList>
            <person name="Li X."/>
        </authorList>
    </citation>
    <scope>NUCLEOTIDE SEQUENCE [LARGE SCALE GENOMIC DNA]</scope>
    <source>
        <strain evidence="7">HKS-05</strain>
    </source>
</reference>
<dbReference type="Pfam" id="PF07690">
    <property type="entry name" value="MFS_1"/>
    <property type="match status" value="1"/>
</dbReference>
<feature type="transmembrane region" description="Helical" evidence="4">
    <location>
        <begin position="295"/>
        <end position="319"/>
    </location>
</feature>
<evidence type="ECO:0000256" key="2">
    <source>
        <dbReference type="ARBA" id="ARBA00022989"/>
    </source>
</evidence>
<feature type="transmembrane region" description="Helical" evidence="4">
    <location>
        <begin position="378"/>
        <end position="398"/>
    </location>
</feature>
<keyword evidence="3 4" id="KW-0472">Membrane</keyword>
<sequence length="410" mass="41751">MSISVEPQSAQKPAMEGHPVATAPQSALVLALGVGQTIAFASSFYLLGVLGDPIARDLSLRPALVSSLLSVSLLTSALCAPAAGRWIDARGGKVVLLASSVAFAAGLAVLAMAHGLAGLVAGMTVLGVAMSLGLYETPFAILVGLHGEAARRPITGVALLGGLGSSLGWPLSLMFSQALGWRGACLAWAAIHLCVCLPLAAWIVPRMGRRTHAGRTTRTPVAWDRRMVQLAALFAGAWFISTCMSAHLPRVLQALGLSPAAAVGAASLVGVAAVTMRLLEFTVLRRLPPVVTTRLATLLHPIGAAALLSFGPVAAPALALGQGGGNGMLTVAKGVLPLTLFGAENYGYRSALLSTPARYAQVAGPAVFGLALDQSARLALIGSSAVCLFMFAMTLGLARGGETAQEDATA</sequence>
<dbReference type="EMBL" id="QFYP01000001">
    <property type="protein sequence ID" value="RAK61314.1"/>
    <property type="molecule type" value="Genomic_DNA"/>
</dbReference>
<feature type="transmembrane region" description="Helical" evidence="4">
    <location>
        <begin position="119"/>
        <end position="145"/>
    </location>
</feature>
<dbReference type="SUPFAM" id="SSF103473">
    <property type="entry name" value="MFS general substrate transporter"/>
    <property type="match status" value="1"/>
</dbReference>
<organism evidence="6 7">
    <name type="scientific">Phenylobacterium hankyongense</name>
    <dbReference type="NCBI Taxonomy" id="1813876"/>
    <lineage>
        <taxon>Bacteria</taxon>
        <taxon>Pseudomonadati</taxon>
        <taxon>Pseudomonadota</taxon>
        <taxon>Alphaproteobacteria</taxon>
        <taxon>Caulobacterales</taxon>
        <taxon>Caulobacteraceae</taxon>
        <taxon>Phenylobacterium</taxon>
    </lineage>
</organism>
<feature type="transmembrane region" description="Helical" evidence="4">
    <location>
        <begin position="157"/>
        <end position="180"/>
    </location>
</feature>
<dbReference type="RefSeq" id="WP_111458606.1">
    <property type="nucleotide sequence ID" value="NZ_QFYP01000001.1"/>
</dbReference>
<evidence type="ECO:0000259" key="5">
    <source>
        <dbReference type="PROSITE" id="PS50850"/>
    </source>
</evidence>
<feature type="transmembrane region" description="Helical" evidence="4">
    <location>
        <begin position="186"/>
        <end position="205"/>
    </location>
</feature>
<feature type="domain" description="Major facilitator superfamily (MFS) profile" evidence="5">
    <location>
        <begin position="28"/>
        <end position="402"/>
    </location>
</feature>
<feature type="transmembrane region" description="Helical" evidence="4">
    <location>
        <begin position="254"/>
        <end position="274"/>
    </location>
</feature>
<dbReference type="AlphaFoldDB" id="A0A328B619"/>
<evidence type="ECO:0000256" key="4">
    <source>
        <dbReference type="SAM" id="Phobius"/>
    </source>
</evidence>
<keyword evidence="1 4" id="KW-0812">Transmembrane</keyword>
<keyword evidence="2 4" id="KW-1133">Transmembrane helix</keyword>
<feature type="transmembrane region" description="Helical" evidence="4">
    <location>
        <begin position="226"/>
        <end position="248"/>
    </location>
</feature>
<evidence type="ECO:0000256" key="1">
    <source>
        <dbReference type="ARBA" id="ARBA00022692"/>
    </source>
</evidence>
<dbReference type="GO" id="GO:0022857">
    <property type="term" value="F:transmembrane transporter activity"/>
    <property type="evidence" value="ECO:0007669"/>
    <property type="project" value="InterPro"/>
</dbReference>
<accession>A0A328B619</accession>